<gene>
    <name evidence="1" type="ORF">AQI95_09635</name>
</gene>
<comment type="caution">
    <text evidence="1">The sequence shown here is derived from an EMBL/GenBank/DDBJ whole genome shotgun (WGS) entry which is preliminary data.</text>
</comment>
<dbReference type="OrthoDB" id="4280988at2"/>
<organism evidence="1 2">
    <name type="scientific">Streptomyces yokosukanensis</name>
    <dbReference type="NCBI Taxonomy" id="67386"/>
    <lineage>
        <taxon>Bacteria</taxon>
        <taxon>Bacillati</taxon>
        <taxon>Actinomycetota</taxon>
        <taxon>Actinomycetes</taxon>
        <taxon>Kitasatosporales</taxon>
        <taxon>Streptomycetaceae</taxon>
        <taxon>Streptomyces</taxon>
    </lineage>
</organism>
<name>A0A101PBS8_9ACTN</name>
<reference evidence="1 2" key="1">
    <citation type="submission" date="2015-10" db="EMBL/GenBank/DDBJ databases">
        <title>Draft genome sequence of Streptomyces yokosukanensis DSM 40224, type strain for the species Streptomyces yokosukanensis.</title>
        <authorList>
            <person name="Ruckert C."/>
            <person name="Winkler A."/>
            <person name="Kalinowski J."/>
            <person name="Kampfer P."/>
            <person name="Glaeser S."/>
        </authorList>
    </citation>
    <scope>NUCLEOTIDE SEQUENCE [LARGE SCALE GENOMIC DNA]</scope>
    <source>
        <strain evidence="1 2">DSM 40224</strain>
    </source>
</reference>
<protein>
    <submittedName>
        <fullName evidence="1">Uncharacterized protein</fullName>
    </submittedName>
</protein>
<sequence length="215" mass="24272">MSAQVVNPSEAAYCLYLVIGKGDRTTGTQTDDVWLYLSDEPDDAEEYVPEGWYLIEDQSEEIVRGYHDCDCCGIQVIDRRQCRECRENPDTCDPAVTWHCFTNYCDGSGCTFEGECEPAHEVRVWRETGDLVGLWEVKAEGPERVVVTQSEGYERDAESIFTSLWSAWQYAQGCADMHATTLRQECECGEDDCGVIHEHGISVQEVTSNRDLARA</sequence>
<proteinExistence type="predicted"/>
<dbReference type="STRING" id="67386.AQI95_09635"/>
<dbReference type="RefSeq" id="WP_067120275.1">
    <property type="nucleotide sequence ID" value="NZ_KQ948208.1"/>
</dbReference>
<keyword evidence="2" id="KW-1185">Reference proteome</keyword>
<dbReference type="Proteomes" id="UP000053127">
    <property type="component" value="Unassembled WGS sequence"/>
</dbReference>
<evidence type="ECO:0000313" key="2">
    <source>
        <dbReference type="Proteomes" id="UP000053127"/>
    </source>
</evidence>
<dbReference type="EMBL" id="LMWN01000008">
    <property type="protein sequence ID" value="KUN08603.1"/>
    <property type="molecule type" value="Genomic_DNA"/>
</dbReference>
<dbReference type="AlphaFoldDB" id="A0A101PBS8"/>
<accession>A0A101PBS8</accession>
<evidence type="ECO:0000313" key="1">
    <source>
        <dbReference type="EMBL" id="KUN08603.1"/>
    </source>
</evidence>